<dbReference type="CDD" id="cd15787">
    <property type="entry name" value="YycH_N"/>
    <property type="match status" value="1"/>
</dbReference>
<evidence type="ECO:0000313" key="4">
    <source>
        <dbReference type="EMBL" id="VTQ59880.1"/>
    </source>
</evidence>
<keyword evidence="1" id="KW-0812">Transmembrane</keyword>
<dbReference type="GeneID" id="56785836"/>
<evidence type="ECO:0000259" key="2">
    <source>
        <dbReference type="Pfam" id="PF07435"/>
    </source>
</evidence>
<dbReference type="EMBL" id="CABEEP010000001">
    <property type="protein sequence ID" value="VTQ59880.1"/>
    <property type="molecule type" value="Genomic_DNA"/>
</dbReference>
<feature type="transmembrane region" description="Helical" evidence="1">
    <location>
        <begin position="7"/>
        <end position="27"/>
    </location>
</feature>
<keyword evidence="1" id="KW-0472">Membrane</keyword>
<dbReference type="Proteomes" id="UP000352698">
    <property type="component" value="Unassembled WGS sequence"/>
</dbReference>
<proteinExistence type="predicted"/>
<keyword evidence="1" id="KW-1133">Transmembrane helix</keyword>
<dbReference type="Gene3D" id="3.10.450.310">
    <property type="match status" value="1"/>
</dbReference>
<dbReference type="Pfam" id="PF07435">
    <property type="entry name" value="YycH"/>
    <property type="match status" value="1"/>
</dbReference>
<evidence type="ECO:0000256" key="1">
    <source>
        <dbReference type="SAM" id="Phobius"/>
    </source>
</evidence>
<dbReference type="InterPro" id="IPR009996">
    <property type="entry name" value="YycH"/>
</dbReference>
<dbReference type="AlphaFoldDB" id="A0A1V8XCY1"/>
<reference evidence="3 5" key="1">
    <citation type="submission" date="2015-06" db="EMBL/GenBank/DDBJ databases">
        <title>The Genome Sequence of Enterococcus hirae 88EA1.</title>
        <authorList>
            <consortium name="The Broad Institute Genomics Platform"/>
            <consortium name="The Broad Institute Genome Sequencing Center for Infectious Disease"/>
            <person name="Earl A.M."/>
            <person name="Van Tyne D."/>
            <person name="Lebreton F."/>
            <person name="Saavedra J.T."/>
            <person name="Gilmore M.S."/>
            <person name="Manson McGuire A."/>
            <person name="Clock S."/>
            <person name="Crupain M."/>
            <person name="Rangan U."/>
            <person name="Young S."/>
            <person name="Abouelleil A."/>
            <person name="Cao P."/>
            <person name="Chapman S.B."/>
            <person name="Griggs A."/>
            <person name="Priest M."/>
            <person name="Shea T."/>
            <person name="Wortman J."/>
            <person name="Nusbaum C."/>
            <person name="Birren B."/>
        </authorList>
    </citation>
    <scope>NUCLEOTIDE SEQUENCE [LARGE SCALE GENOMIC DNA]</scope>
    <source>
        <strain evidence="3 5">88EA1</strain>
    </source>
</reference>
<feature type="domain" description="Regulatory protein YycH" evidence="2">
    <location>
        <begin position="12"/>
        <end position="425"/>
    </location>
</feature>
<evidence type="ECO:0000313" key="3">
    <source>
        <dbReference type="EMBL" id="RBT67608.1"/>
    </source>
</evidence>
<dbReference type="STRING" id="1354.A6P53_02060"/>
<evidence type="ECO:0000313" key="5">
    <source>
        <dbReference type="Proteomes" id="UP000253498"/>
    </source>
</evidence>
<dbReference type="RefSeq" id="WP_010720051.1">
    <property type="nucleotide sequence ID" value="NZ_AP027299.1"/>
</dbReference>
<accession>A0A1V8XCY1</accession>
<dbReference type="Gene3D" id="3.30.310.160">
    <property type="entry name" value="YycH protein, domain 2"/>
    <property type="match status" value="1"/>
</dbReference>
<sequence>MKISEKVIRIGLLLMIALSIYLSYAIWLSPAGKTSVNFDESNSQMIDSQNYRKASEVFLPLHVTWLHSGQIKETNSENLVSRLQTVIEGARFGRVTEIVNGDKEKFDKLKTIQEGIELTYNAPLLLSEYKEAFHLSLDFSALPNRTDSIYFMRIQFDKNENKVRFLDFETDSIYESNLSVDWKELEKELKATDSTWTEMEKTPSIVETQYETKDKIKLKKYSYILSQQPYTLFRNAFFQKPDEVKTNNESNELLFYDGNETMRIHSETQIVDFRGEIGQDNVTANIFSQSFPYISKLGNSLGNMRYFDRENNQIDYRIFVEGFPVFGSDSKGKVEIEIGADQVDSQVKIQTSLNTIQVPIPSDEEVELPQTEKVIQSLLDKGADKEKIESLIVGYTWQNIKETNRVVDLLPEWYVKYQGQWYAVNDLLGRLPETEAN</sequence>
<comment type="caution">
    <text evidence="4">The sequence shown here is derived from an EMBL/GenBank/DDBJ whole genome shotgun (WGS) entry which is preliminary data.</text>
</comment>
<gene>
    <name evidence="3" type="ORF">EB03_02378</name>
    <name evidence="4" type="ORF">NCTC12204_00491</name>
</gene>
<dbReference type="EMBL" id="LESJ01000006">
    <property type="protein sequence ID" value="RBT67608.1"/>
    <property type="molecule type" value="Genomic_DNA"/>
</dbReference>
<protein>
    <submittedName>
        <fullName evidence="4">YycH protein</fullName>
    </submittedName>
</protein>
<name>A0A1V8XCY1_ENTHR</name>
<dbReference type="InterPro" id="IPR042274">
    <property type="entry name" value="YycH/YycI_2"/>
</dbReference>
<dbReference type="Proteomes" id="UP000253498">
    <property type="component" value="Unassembled WGS sequence"/>
</dbReference>
<reference evidence="4 6" key="2">
    <citation type="submission" date="2019-05" db="EMBL/GenBank/DDBJ databases">
        <authorList>
            <consortium name="Pathogen Informatics"/>
        </authorList>
    </citation>
    <scope>NUCLEOTIDE SEQUENCE [LARGE SCALE GENOMIC DNA]</scope>
    <source>
        <strain evidence="4 6">NCTC12204</strain>
    </source>
</reference>
<organism evidence="4 6">
    <name type="scientific">Enterococcus hirae</name>
    <dbReference type="NCBI Taxonomy" id="1354"/>
    <lineage>
        <taxon>Bacteria</taxon>
        <taxon>Bacillati</taxon>
        <taxon>Bacillota</taxon>
        <taxon>Bacilli</taxon>
        <taxon>Lactobacillales</taxon>
        <taxon>Enterococcaceae</taxon>
        <taxon>Enterococcus</taxon>
    </lineage>
</organism>
<evidence type="ECO:0000313" key="6">
    <source>
        <dbReference type="Proteomes" id="UP000352698"/>
    </source>
</evidence>